<protein>
    <recommendedName>
        <fullName evidence="3">B box-type domain-containing protein</fullName>
    </recommendedName>
</protein>
<dbReference type="EMBL" id="JAUJYN010000002">
    <property type="protein sequence ID" value="KAK1277469.1"/>
    <property type="molecule type" value="Genomic_DNA"/>
</dbReference>
<dbReference type="Pfam" id="PF04640">
    <property type="entry name" value="PLATZ"/>
    <property type="match status" value="1"/>
</dbReference>
<dbReference type="AlphaFoldDB" id="A0AAV9BLC7"/>
<evidence type="ECO:0000259" key="3">
    <source>
        <dbReference type="PROSITE" id="PS50119"/>
    </source>
</evidence>
<proteinExistence type="predicted"/>
<dbReference type="PANTHER" id="PTHR31065">
    <property type="entry name" value="PLATZ TRANSCRIPTION FACTOR FAMILY PROTEIN"/>
    <property type="match status" value="1"/>
</dbReference>
<dbReference type="InterPro" id="IPR000315">
    <property type="entry name" value="Znf_B-box"/>
</dbReference>
<dbReference type="Proteomes" id="UP001179952">
    <property type="component" value="Unassembled WGS sequence"/>
</dbReference>
<gene>
    <name evidence="4" type="ORF">QJS04_geneDACA017187</name>
</gene>
<keyword evidence="1" id="KW-0862">Zinc</keyword>
<evidence type="ECO:0000313" key="4">
    <source>
        <dbReference type="EMBL" id="KAK1277469.1"/>
    </source>
</evidence>
<comment type="caution">
    <text evidence="4">The sequence shown here is derived from an EMBL/GenBank/DDBJ whole genome shotgun (WGS) entry which is preliminary data.</text>
</comment>
<feature type="domain" description="B box-type" evidence="3">
    <location>
        <begin position="42"/>
        <end position="87"/>
    </location>
</feature>
<keyword evidence="1" id="KW-0479">Metal-binding</keyword>
<feature type="domain" description="B box-type" evidence="3">
    <location>
        <begin position="164"/>
        <end position="204"/>
    </location>
</feature>
<dbReference type="PROSITE" id="PS50119">
    <property type="entry name" value="ZF_BBOX"/>
    <property type="match status" value="2"/>
</dbReference>
<dbReference type="GO" id="GO:0008270">
    <property type="term" value="F:zinc ion binding"/>
    <property type="evidence" value="ECO:0007669"/>
    <property type="project" value="UniProtKB-KW"/>
</dbReference>
<reference evidence="4" key="1">
    <citation type="journal article" date="2023" name="Nat. Commun.">
        <title>Diploid and tetraploid genomes of Acorus and the evolution of monocots.</title>
        <authorList>
            <person name="Ma L."/>
            <person name="Liu K.W."/>
            <person name="Li Z."/>
            <person name="Hsiao Y.Y."/>
            <person name="Qi Y."/>
            <person name="Fu T."/>
            <person name="Tang G.D."/>
            <person name="Zhang D."/>
            <person name="Sun W.H."/>
            <person name="Liu D.K."/>
            <person name="Li Y."/>
            <person name="Chen G.Z."/>
            <person name="Liu X.D."/>
            <person name="Liao X.Y."/>
            <person name="Jiang Y.T."/>
            <person name="Yu X."/>
            <person name="Hao Y."/>
            <person name="Huang J."/>
            <person name="Zhao X.W."/>
            <person name="Ke S."/>
            <person name="Chen Y.Y."/>
            <person name="Wu W.L."/>
            <person name="Hsu J.L."/>
            <person name="Lin Y.F."/>
            <person name="Huang M.D."/>
            <person name="Li C.Y."/>
            <person name="Huang L."/>
            <person name="Wang Z.W."/>
            <person name="Zhao X."/>
            <person name="Zhong W.Y."/>
            <person name="Peng D.H."/>
            <person name="Ahmad S."/>
            <person name="Lan S."/>
            <person name="Zhang J.S."/>
            <person name="Tsai W.C."/>
            <person name="Van de Peer Y."/>
            <person name="Liu Z.J."/>
        </authorList>
    </citation>
    <scope>NUCLEOTIDE SEQUENCE</scope>
    <source>
        <strain evidence="4">SCP</strain>
    </source>
</reference>
<evidence type="ECO:0000256" key="2">
    <source>
        <dbReference type="SAM" id="MobiDB-lite"/>
    </source>
</evidence>
<organism evidence="4 5">
    <name type="scientific">Acorus gramineus</name>
    <name type="common">Dwarf sweet flag</name>
    <dbReference type="NCBI Taxonomy" id="55184"/>
    <lineage>
        <taxon>Eukaryota</taxon>
        <taxon>Viridiplantae</taxon>
        <taxon>Streptophyta</taxon>
        <taxon>Embryophyta</taxon>
        <taxon>Tracheophyta</taxon>
        <taxon>Spermatophyta</taxon>
        <taxon>Magnoliopsida</taxon>
        <taxon>Liliopsida</taxon>
        <taxon>Acoraceae</taxon>
        <taxon>Acorus</taxon>
    </lineage>
</organism>
<feature type="compositionally biased region" description="Basic residues" evidence="2">
    <location>
        <begin position="306"/>
        <end position="318"/>
    </location>
</feature>
<dbReference type="CDD" id="cd19756">
    <property type="entry name" value="Bbox2"/>
    <property type="match status" value="1"/>
</dbReference>
<reference evidence="4" key="2">
    <citation type="submission" date="2023-06" db="EMBL/GenBank/DDBJ databases">
        <authorList>
            <person name="Ma L."/>
            <person name="Liu K.-W."/>
            <person name="Li Z."/>
            <person name="Hsiao Y.-Y."/>
            <person name="Qi Y."/>
            <person name="Fu T."/>
            <person name="Tang G."/>
            <person name="Zhang D."/>
            <person name="Sun W.-H."/>
            <person name="Liu D.-K."/>
            <person name="Li Y."/>
            <person name="Chen G.-Z."/>
            <person name="Liu X.-D."/>
            <person name="Liao X.-Y."/>
            <person name="Jiang Y.-T."/>
            <person name="Yu X."/>
            <person name="Hao Y."/>
            <person name="Huang J."/>
            <person name="Zhao X.-W."/>
            <person name="Ke S."/>
            <person name="Chen Y.-Y."/>
            <person name="Wu W.-L."/>
            <person name="Hsu J.-L."/>
            <person name="Lin Y.-F."/>
            <person name="Huang M.-D."/>
            <person name="Li C.-Y."/>
            <person name="Huang L."/>
            <person name="Wang Z.-W."/>
            <person name="Zhao X."/>
            <person name="Zhong W.-Y."/>
            <person name="Peng D.-H."/>
            <person name="Ahmad S."/>
            <person name="Lan S."/>
            <person name="Zhang J.-S."/>
            <person name="Tsai W.-C."/>
            <person name="Van De Peer Y."/>
            <person name="Liu Z.-J."/>
        </authorList>
    </citation>
    <scope>NUCLEOTIDE SEQUENCE</scope>
    <source>
        <strain evidence="4">SCP</strain>
        <tissue evidence="4">Leaves</tissue>
    </source>
</reference>
<feature type="region of interest" description="Disordered" evidence="2">
    <location>
        <begin position="243"/>
        <end position="324"/>
    </location>
</feature>
<name>A0AAV9BLC7_ACOGR</name>
<dbReference type="InterPro" id="IPR006734">
    <property type="entry name" value="PLATZ"/>
</dbReference>
<feature type="compositionally biased region" description="Polar residues" evidence="2">
    <location>
        <begin position="264"/>
        <end position="276"/>
    </location>
</feature>
<keyword evidence="5" id="KW-1185">Reference proteome</keyword>
<sequence>MSNKKPLSVSDLPVSDSKQVQVNYNTKRDTNPEWVETLLNHKFFEVCDEHRELHKREINIFCIDCGLCFCSHCFSLSSHSLHRHLRIRRSMYQSVVNVDDLHSLFDCSKIQISDEALNNDSSPTSHLGREAEEAFPSSSSCSLVNETKRPEWVSALLKDPFFEVCPKHEAQRDSKINMFCIDCDLCFCNLCFSLSHLRHRHLQIRRNGYHSVVNVNDIHKHFDCSKIQAYVINSKRAVYLNPKVSNSNGGGGGSSPRCTISEEGVNNNDTSPTSHLGSVAAGETSPSHERGVHATDGSDEGTLMRPTKRIKRRRKGIPHRAPPF</sequence>
<dbReference type="PANTHER" id="PTHR31065:SF41">
    <property type="entry name" value="PLATZ TRANSCRIPTION FACTOR FAMILY PROTEIN"/>
    <property type="match status" value="1"/>
</dbReference>
<keyword evidence="1" id="KW-0863">Zinc-finger</keyword>
<accession>A0AAV9BLC7</accession>
<dbReference type="SUPFAM" id="SSF57845">
    <property type="entry name" value="B-box zinc-binding domain"/>
    <property type="match status" value="2"/>
</dbReference>
<evidence type="ECO:0000313" key="5">
    <source>
        <dbReference type="Proteomes" id="UP001179952"/>
    </source>
</evidence>
<evidence type="ECO:0000256" key="1">
    <source>
        <dbReference type="PROSITE-ProRule" id="PRU00024"/>
    </source>
</evidence>